<dbReference type="EMBL" id="BNJJ01000015">
    <property type="protein sequence ID" value="GHO87040.1"/>
    <property type="molecule type" value="Genomic_DNA"/>
</dbReference>
<evidence type="ECO:0000313" key="2">
    <source>
        <dbReference type="EMBL" id="GHO87040.1"/>
    </source>
</evidence>
<protein>
    <recommendedName>
        <fullName evidence="1">Bro-N domain-containing protein</fullName>
    </recommendedName>
</protein>
<feature type="domain" description="Bro-N" evidence="1">
    <location>
        <begin position="15"/>
        <end position="104"/>
    </location>
</feature>
<dbReference type="InterPro" id="IPR003497">
    <property type="entry name" value="BRO_N_domain"/>
</dbReference>
<keyword evidence="3" id="KW-1185">Reference proteome</keyword>
<reference evidence="2 3" key="1">
    <citation type="journal article" date="2021" name="Int. J. Syst. Evol. Microbiol.">
        <title>Reticulibacter mediterranei gen. nov., sp. nov., within the new family Reticulibacteraceae fam. nov., and Ktedonospora formicarum gen. nov., sp. nov., Ktedonobacter robiniae sp. nov., Dictyobacter formicarum sp. nov. and Dictyobacter arantiisoli sp. nov., belonging to the class Ktedonobacteria.</title>
        <authorList>
            <person name="Yabe S."/>
            <person name="Zheng Y."/>
            <person name="Wang C.M."/>
            <person name="Sakai Y."/>
            <person name="Abe K."/>
            <person name="Yokota A."/>
            <person name="Donadio S."/>
            <person name="Cavaletti L."/>
            <person name="Monciardini P."/>
        </authorList>
    </citation>
    <scope>NUCLEOTIDE SEQUENCE [LARGE SCALE GENOMIC DNA]</scope>
    <source>
        <strain evidence="2 3">SOSP1-9</strain>
    </source>
</reference>
<proteinExistence type="predicted"/>
<comment type="caution">
    <text evidence="2">The sequence shown here is derived from an EMBL/GenBank/DDBJ whole genome shotgun (WGS) entry which is preliminary data.</text>
</comment>
<organism evidence="2 3">
    <name type="scientific">Dictyobacter formicarum</name>
    <dbReference type="NCBI Taxonomy" id="2778368"/>
    <lineage>
        <taxon>Bacteria</taxon>
        <taxon>Bacillati</taxon>
        <taxon>Chloroflexota</taxon>
        <taxon>Ktedonobacteria</taxon>
        <taxon>Ktedonobacterales</taxon>
        <taxon>Dictyobacteraceae</taxon>
        <taxon>Dictyobacter</taxon>
    </lineage>
</organism>
<name>A0ABQ3VLR0_9CHLR</name>
<dbReference type="RefSeq" id="WP_201364634.1">
    <property type="nucleotide sequence ID" value="NZ_BNJJ01000015.1"/>
</dbReference>
<sequence length="109" mass="12405">MTSDEQGRMSPFEAIRQIDEYGNEYWSARSLGRILGYSTNYRNFQKAIRKAEEACQNSNEAVADHFAHMRKMVSIGSGAQREVDDVHLSRYGCYPTIQNADPEKELVAP</sequence>
<dbReference type="Pfam" id="PF02498">
    <property type="entry name" value="Bro-N"/>
    <property type="match status" value="1"/>
</dbReference>
<accession>A0ABQ3VLR0</accession>
<evidence type="ECO:0000259" key="1">
    <source>
        <dbReference type="Pfam" id="PF02498"/>
    </source>
</evidence>
<evidence type="ECO:0000313" key="3">
    <source>
        <dbReference type="Proteomes" id="UP000635565"/>
    </source>
</evidence>
<gene>
    <name evidence="2" type="ORF">KSZ_50460</name>
</gene>
<dbReference type="Proteomes" id="UP000635565">
    <property type="component" value="Unassembled WGS sequence"/>
</dbReference>